<organism evidence="1 2">
    <name type="scientific">Petrolisthes cinctipes</name>
    <name type="common">Flat porcelain crab</name>
    <dbReference type="NCBI Taxonomy" id="88211"/>
    <lineage>
        <taxon>Eukaryota</taxon>
        <taxon>Metazoa</taxon>
        <taxon>Ecdysozoa</taxon>
        <taxon>Arthropoda</taxon>
        <taxon>Crustacea</taxon>
        <taxon>Multicrustacea</taxon>
        <taxon>Malacostraca</taxon>
        <taxon>Eumalacostraca</taxon>
        <taxon>Eucarida</taxon>
        <taxon>Decapoda</taxon>
        <taxon>Pleocyemata</taxon>
        <taxon>Anomura</taxon>
        <taxon>Galatheoidea</taxon>
        <taxon>Porcellanidae</taxon>
        <taxon>Petrolisthes</taxon>
    </lineage>
</organism>
<comment type="caution">
    <text evidence="1">The sequence shown here is derived from an EMBL/GenBank/DDBJ whole genome shotgun (WGS) entry which is preliminary data.</text>
</comment>
<dbReference type="AlphaFoldDB" id="A0AAE1KR87"/>
<evidence type="ECO:0008006" key="3">
    <source>
        <dbReference type="Google" id="ProtNLM"/>
    </source>
</evidence>
<protein>
    <recommendedName>
        <fullName evidence="3">Reverse transcriptase domain-containing protein</fullName>
    </recommendedName>
</protein>
<evidence type="ECO:0000313" key="1">
    <source>
        <dbReference type="EMBL" id="KAK3880943.1"/>
    </source>
</evidence>
<name>A0AAE1KR87_PETCI</name>
<evidence type="ECO:0000313" key="2">
    <source>
        <dbReference type="Proteomes" id="UP001286313"/>
    </source>
</evidence>
<sequence length="105" mass="12350">MMKVRGQHTDLGSTLRSTWTTRLDPTKVRGGNFLNYIYSNIERRKTSVALTFIDFRKAFDLVDHMVIINKVINLGLHLSLVERLADFLSDRRQAMRYQARMIDYK</sequence>
<keyword evidence="2" id="KW-1185">Reference proteome</keyword>
<dbReference type="EMBL" id="JAWQEG010001271">
    <property type="protein sequence ID" value="KAK3880943.1"/>
    <property type="molecule type" value="Genomic_DNA"/>
</dbReference>
<dbReference type="Proteomes" id="UP001286313">
    <property type="component" value="Unassembled WGS sequence"/>
</dbReference>
<proteinExistence type="predicted"/>
<gene>
    <name evidence="1" type="ORF">Pcinc_014593</name>
</gene>
<accession>A0AAE1KR87</accession>
<reference evidence="1" key="1">
    <citation type="submission" date="2023-10" db="EMBL/GenBank/DDBJ databases">
        <title>Genome assemblies of two species of porcelain crab, Petrolisthes cinctipes and Petrolisthes manimaculis (Anomura: Porcellanidae).</title>
        <authorList>
            <person name="Angst P."/>
        </authorList>
    </citation>
    <scope>NUCLEOTIDE SEQUENCE</scope>
    <source>
        <strain evidence="1">PB745_01</strain>
        <tissue evidence="1">Gill</tissue>
    </source>
</reference>